<evidence type="ECO:0000256" key="4">
    <source>
        <dbReference type="ARBA" id="ARBA00022723"/>
    </source>
</evidence>
<dbReference type="SUPFAM" id="SSF46942">
    <property type="entry name" value="Elongation factor TFIIS domain 2"/>
    <property type="match status" value="1"/>
</dbReference>
<dbReference type="Gene3D" id="1.10.472.30">
    <property type="entry name" value="Transcription elongation factor S-II, central domain"/>
    <property type="match status" value="1"/>
</dbReference>
<comment type="similarity">
    <text evidence="2">Belongs to the BYE1 family.</text>
</comment>
<dbReference type="HOGENOM" id="CLU_009292_0_0_1"/>
<comment type="function">
    <text evidence="1">Negative regulator of transcription elongation.</text>
</comment>
<evidence type="ECO:0000259" key="10">
    <source>
        <dbReference type="PROSITE" id="PS51321"/>
    </source>
</evidence>
<keyword evidence="4" id="KW-0479">Metal-binding</keyword>
<dbReference type="OrthoDB" id="79252at2759"/>
<comment type="caution">
    <text evidence="11">The sequence shown here is derived from an EMBL/GenBank/DDBJ whole genome shotgun (WGS) entry which is preliminary data.</text>
</comment>
<dbReference type="PANTHER" id="PTHR11477">
    <property type="entry name" value="TRANSCRIPTION FACTOR S-II ZINC FINGER DOMAIN-CONTAINING PROTEIN"/>
    <property type="match status" value="1"/>
</dbReference>
<feature type="domain" description="PHD-type" evidence="9">
    <location>
        <begin position="98"/>
        <end position="152"/>
    </location>
</feature>
<dbReference type="CDD" id="cd21538">
    <property type="entry name" value="SPOC_TFIIS"/>
    <property type="match status" value="1"/>
</dbReference>
<keyword evidence="5 7" id="KW-0863">Zinc-finger</keyword>
<dbReference type="GO" id="GO:0006368">
    <property type="term" value="P:transcription elongation by RNA polymerase II"/>
    <property type="evidence" value="ECO:0007669"/>
    <property type="project" value="TreeGrafter"/>
</dbReference>
<dbReference type="SUPFAM" id="SSF57903">
    <property type="entry name" value="FYVE/PHD zinc finger"/>
    <property type="match status" value="1"/>
</dbReference>
<dbReference type="GO" id="GO:0005634">
    <property type="term" value="C:nucleus"/>
    <property type="evidence" value="ECO:0007669"/>
    <property type="project" value="TreeGrafter"/>
</dbReference>
<dbReference type="PANTHER" id="PTHR11477:SF11">
    <property type="entry name" value="TRANSCRIPTION FACTOR BYE1"/>
    <property type="match status" value="1"/>
</dbReference>
<dbReference type="InterPro" id="IPR013083">
    <property type="entry name" value="Znf_RING/FYVE/PHD"/>
</dbReference>
<feature type="compositionally biased region" description="Polar residues" evidence="8">
    <location>
        <begin position="7"/>
        <end position="19"/>
    </location>
</feature>
<dbReference type="InterPro" id="IPR055499">
    <property type="entry name" value="DUF7071"/>
</dbReference>
<feature type="region of interest" description="Disordered" evidence="8">
    <location>
        <begin position="1"/>
        <end position="95"/>
    </location>
</feature>
<dbReference type="PROSITE" id="PS01359">
    <property type="entry name" value="ZF_PHD_1"/>
    <property type="match status" value="1"/>
</dbReference>
<keyword evidence="6" id="KW-0862">Zinc</keyword>
<dbReference type="InterPro" id="IPR003618">
    <property type="entry name" value="TFIIS_cen_dom"/>
</dbReference>
<dbReference type="EMBL" id="AKCU01000250">
    <property type="protein sequence ID" value="EKV16434.1"/>
    <property type="molecule type" value="Genomic_DNA"/>
</dbReference>
<dbReference type="GO" id="GO:0001139">
    <property type="term" value="F:RNA polymerase II complex recruiting activity"/>
    <property type="evidence" value="ECO:0007669"/>
    <property type="project" value="TreeGrafter"/>
</dbReference>
<dbReference type="AlphaFoldDB" id="K9G4X5"/>
<dbReference type="PROSITE" id="PS50016">
    <property type="entry name" value="ZF_PHD_2"/>
    <property type="match status" value="1"/>
</dbReference>
<dbReference type="PROSITE" id="PS51321">
    <property type="entry name" value="TFIIS_CENTRAL"/>
    <property type="match status" value="1"/>
</dbReference>
<dbReference type="VEuPathDB" id="FungiDB:PDIP_35810"/>
<dbReference type="FunFam" id="3.30.40.10:FF:000560">
    <property type="entry name" value="Putative PHD finger domain protein"/>
    <property type="match status" value="1"/>
</dbReference>
<dbReference type="Proteomes" id="UP000009886">
    <property type="component" value="Unassembled WGS sequence"/>
</dbReference>
<dbReference type="GO" id="GO:0031440">
    <property type="term" value="P:regulation of mRNA 3'-end processing"/>
    <property type="evidence" value="ECO:0007669"/>
    <property type="project" value="TreeGrafter"/>
</dbReference>
<name>K9G4X5_PEND1</name>
<dbReference type="Pfam" id="PF23257">
    <property type="entry name" value="DUF7071"/>
    <property type="match status" value="1"/>
</dbReference>
<dbReference type="SMART" id="SM00249">
    <property type="entry name" value="PHD"/>
    <property type="match status" value="1"/>
</dbReference>
<feature type="compositionally biased region" description="Basic and acidic residues" evidence="8">
    <location>
        <begin position="168"/>
        <end position="183"/>
    </location>
</feature>
<protein>
    <recommendedName>
        <fullName evidence="3">Transcription factor BYE1</fullName>
    </recommendedName>
</protein>
<dbReference type="KEGG" id="pdp:PDIP_35810"/>
<evidence type="ECO:0000256" key="1">
    <source>
        <dbReference type="ARBA" id="ARBA00002311"/>
    </source>
</evidence>
<dbReference type="InterPro" id="IPR019787">
    <property type="entry name" value="Znf_PHD-finger"/>
</dbReference>
<evidence type="ECO:0000256" key="7">
    <source>
        <dbReference type="PROSITE-ProRule" id="PRU00146"/>
    </source>
</evidence>
<evidence type="ECO:0000256" key="6">
    <source>
        <dbReference type="ARBA" id="ARBA00022833"/>
    </source>
</evidence>
<gene>
    <name evidence="11" type="ORF">PDIP_35810</name>
</gene>
<evidence type="ECO:0000313" key="11">
    <source>
        <dbReference type="EMBL" id="EKV16434.1"/>
    </source>
</evidence>
<evidence type="ECO:0000313" key="12">
    <source>
        <dbReference type="Proteomes" id="UP000009886"/>
    </source>
</evidence>
<feature type="domain" description="TFIIS central" evidence="10">
    <location>
        <begin position="329"/>
        <end position="459"/>
    </location>
</feature>
<feature type="compositionally biased region" description="Basic and acidic residues" evidence="8">
    <location>
        <begin position="56"/>
        <end position="78"/>
    </location>
</feature>
<dbReference type="InterPro" id="IPR011011">
    <property type="entry name" value="Znf_FYVE_PHD"/>
</dbReference>
<dbReference type="Pfam" id="PF07500">
    <property type="entry name" value="TFIIS_M"/>
    <property type="match status" value="1"/>
</dbReference>
<dbReference type="InterPro" id="IPR036575">
    <property type="entry name" value="TFIIS_cen_dom_sf"/>
</dbReference>
<evidence type="ECO:0000256" key="5">
    <source>
        <dbReference type="ARBA" id="ARBA00022771"/>
    </source>
</evidence>
<dbReference type="GO" id="GO:0031564">
    <property type="term" value="P:transcription antitermination"/>
    <property type="evidence" value="ECO:0007669"/>
    <property type="project" value="TreeGrafter"/>
</dbReference>
<organism evidence="11 12">
    <name type="scientific">Penicillium digitatum (strain Pd1 / CECT 20795)</name>
    <name type="common">Green mold</name>
    <dbReference type="NCBI Taxonomy" id="1170230"/>
    <lineage>
        <taxon>Eukaryota</taxon>
        <taxon>Fungi</taxon>
        <taxon>Dikarya</taxon>
        <taxon>Ascomycota</taxon>
        <taxon>Pezizomycotina</taxon>
        <taxon>Eurotiomycetes</taxon>
        <taxon>Eurotiomycetidae</taxon>
        <taxon>Eurotiales</taxon>
        <taxon>Aspergillaceae</taxon>
        <taxon>Penicillium</taxon>
    </lineage>
</organism>
<feature type="compositionally biased region" description="Low complexity" evidence="8">
    <location>
        <begin position="204"/>
        <end position="226"/>
    </location>
</feature>
<proteinExistence type="inferred from homology"/>
<evidence type="ECO:0000256" key="8">
    <source>
        <dbReference type="SAM" id="MobiDB-lite"/>
    </source>
</evidence>
<feature type="region of interest" description="Disordered" evidence="8">
    <location>
        <begin position="168"/>
        <end position="226"/>
    </location>
</feature>
<dbReference type="InterPro" id="IPR001965">
    <property type="entry name" value="Znf_PHD"/>
</dbReference>
<feature type="compositionally biased region" description="Basic residues" evidence="8">
    <location>
        <begin position="184"/>
        <end position="196"/>
    </location>
</feature>
<dbReference type="GO" id="GO:0000977">
    <property type="term" value="F:RNA polymerase II transcription regulatory region sequence-specific DNA binding"/>
    <property type="evidence" value="ECO:0007669"/>
    <property type="project" value="TreeGrafter"/>
</dbReference>
<feature type="region of interest" description="Disordered" evidence="8">
    <location>
        <begin position="733"/>
        <end position="759"/>
    </location>
</feature>
<dbReference type="GO" id="GO:0006362">
    <property type="term" value="P:transcription elongation by RNA polymerase I"/>
    <property type="evidence" value="ECO:0007669"/>
    <property type="project" value="TreeGrafter"/>
</dbReference>
<dbReference type="InterPro" id="IPR019786">
    <property type="entry name" value="Zinc_finger_PHD-type_CS"/>
</dbReference>
<dbReference type="Gene3D" id="3.30.40.10">
    <property type="entry name" value="Zinc/RING finger domain, C3HC4 (zinc finger)"/>
    <property type="match status" value="1"/>
</dbReference>
<sequence length="880" mass="95828">MAGKLSYTITTHIAIQSPESGRATPSPGCGPPATTQLTARLDEPRRSGRATKGQHKNLELPDDPAKKGKSKSPKEKSAKLSAELTPGPSEAEREEEEIIRCICGEYEEEEDVERDMICCDQCSAWQHNDCMGLTFMKGQEPDQYYCEQCRPENHTTLLAKINAGEKPWEDVAENRRKEAEEKKSKRKKGKKGGRKGRPSESRTDASTPARTAPSTTPGPSGSPAPAVLAVSVSAEPEKNGYAFDSRRSSTNKRKLEEAVEAENVNTSISLLHHIHDAHSFIYQGPLVKQQRVSPQSTPAAIPEATAPQIKTDTSLEAPAIGALEELMPARKSVATHLIKLFVDQITAALKAGSFTLRVNQSVEDLAQQLALSIEDAMYESICGRSGEPNESYKAQLRSIMFNVKKNASLRDRLIIGSLSPKLLSQMTTAEMASEELQQKDAEIKREADRHHIIVQEEGPRIRRTHKGEELIEDEHHSANESVFSRGPRRIVAEDGSPTNKGPTSPMGLQQAKTETDEYVRGLSPEGAHHDHVFPEVAPAIYEPLPSGRVQADAEIDQLLRDDEPYSPPYSPKDFDDDGAIWRGKVTMPPIGEFSSSAKHVGGADLSGRIPWSQLAPSTLVVDGRIDIRRATDYLCGLQFSKSTDVSVIAISSPDQPTDRAGFDKMFEYFHSRGRYGVIGKHPLPAVKDTYIVPMEIGTTTMPEFIELLDNITLEAPITQRMLLTVFVVKTGESNPSSVQPPSHQASQEPPLSTSPTVAAATPHQPQFSAGIAPTPPSHFGGFNLNPAVYGQQAPVQQAHATPQHQLGLTGLPAAVQVLGPQVDAPAIQQLLKTAPNVDMAQLGVVRDILARQPAAATHYDTLMQALFETQANGHVPQQGV</sequence>
<evidence type="ECO:0000256" key="3">
    <source>
        <dbReference type="ARBA" id="ARBA00021616"/>
    </source>
</evidence>
<dbReference type="Pfam" id="PF07744">
    <property type="entry name" value="SPOC"/>
    <property type="match status" value="1"/>
</dbReference>
<dbReference type="InterPro" id="IPR012921">
    <property type="entry name" value="SPOC_C"/>
</dbReference>
<dbReference type="GO" id="GO:0008270">
    <property type="term" value="F:zinc ion binding"/>
    <property type="evidence" value="ECO:0007669"/>
    <property type="project" value="UniProtKB-KW"/>
</dbReference>
<accession>K9G4X5</accession>
<evidence type="ECO:0000259" key="9">
    <source>
        <dbReference type="PROSITE" id="PS50016"/>
    </source>
</evidence>
<feature type="compositionally biased region" description="Polar residues" evidence="8">
    <location>
        <begin position="733"/>
        <end position="756"/>
    </location>
</feature>
<dbReference type="SMART" id="SM00510">
    <property type="entry name" value="TFS2M"/>
    <property type="match status" value="1"/>
</dbReference>
<dbReference type="Pfam" id="PF00628">
    <property type="entry name" value="PHD"/>
    <property type="match status" value="1"/>
</dbReference>
<reference evidence="12" key="1">
    <citation type="journal article" date="2012" name="BMC Genomics">
        <title>Genome sequence of the necrotrophic fungus Penicillium digitatum, the main postharvest pathogen of citrus.</title>
        <authorList>
            <person name="Marcet-Houben M."/>
            <person name="Ballester A.-R."/>
            <person name="de la Fuente B."/>
            <person name="Harries E."/>
            <person name="Marcos J.F."/>
            <person name="Gonzalez-Candelas L."/>
            <person name="Gabaldon T."/>
        </authorList>
    </citation>
    <scope>NUCLEOTIDE SEQUENCE [LARGE SCALE GENOMIC DNA]</scope>
    <source>
        <strain evidence="12">Pd1 / CECT 20795</strain>
    </source>
</reference>
<evidence type="ECO:0000256" key="2">
    <source>
        <dbReference type="ARBA" id="ARBA00011050"/>
    </source>
</evidence>